<evidence type="ECO:0000256" key="1">
    <source>
        <dbReference type="ARBA" id="ARBA00022723"/>
    </source>
</evidence>
<dbReference type="EMBL" id="QVLX01000011">
    <property type="protein sequence ID" value="RGE84901.1"/>
    <property type="molecule type" value="Genomic_DNA"/>
</dbReference>
<dbReference type="PANTHER" id="PTHR34448">
    <property type="entry name" value="AMINOPEPTIDASE"/>
    <property type="match status" value="1"/>
</dbReference>
<proteinExistence type="predicted"/>
<dbReference type="SUPFAM" id="SSF144052">
    <property type="entry name" value="Thermophilic metalloprotease-like"/>
    <property type="match status" value="1"/>
</dbReference>
<dbReference type="RefSeq" id="WP_117493836.1">
    <property type="nucleotide sequence ID" value="NZ_JAQCQW010000012.1"/>
</dbReference>
<dbReference type="GO" id="GO:0004177">
    <property type="term" value="F:aminopeptidase activity"/>
    <property type="evidence" value="ECO:0007669"/>
    <property type="project" value="UniProtKB-KW"/>
</dbReference>
<dbReference type="GO" id="GO:0046872">
    <property type="term" value="F:metal ion binding"/>
    <property type="evidence" value="ECO:0007669"/>
    <property type="project" value="UniProtKB-KW"/>
</dbReference>
<comment type="caution">
    <text evidence="2">The sequence shown here is derived from an EMBL/GenBank/DDBJ whole genome shotgun (WGS) entry which is preliminary data.</text>
</comment>
<name>A0A3E3JYV0_9FIRM</name>
<dbReference type="InterPro" id="IPR000787">
    <property type="entry name" value="Peptidase_M29"/>
</dbReference>
<reference evidence="2 3" key="1">
    <citation type="submission" date="2018-08" db="EMBL/GenBank/DDBJ databases">
        <title>A genome reference for cultivated species of the human gut microbiota.</title>
        <authorList>
            <person name="Zou Y."/>
            <person name="Xue W."/>
            <person name="Luo G."/>
        </authorList>
    </citation>
    <scope>NUCLEOTIDE SEQUENCE [LARGE SCALE GENOMIC DNA]</scope>
    <source>
        <strain evidence="2 3">AF37-2AT</strain>
    </source>
</reference>
<dbReference type="GO" id="GO:0006508">
    <property type="term" value="P:proteolysis"/>
    <property type="evidence" value="ECO:0007669"/>
    <property type="project" value="InterPro"/>
</dbReference>
<keyword evidence="2" id="KW-0031">Aminopeptidase</keyword>
<evidence type="ECO:0000313" key="3">
    <source>
        <dbReference type="Proteomes" id="UP000261080"/>
    </source>
</evidence>
<protein>
    <submittedName>
        <fullName evidence="2">Leucyl aminopeptidase</fullName>
    </submittedName>
</protein>
<keyword evidence="1" id="KW-0479">Metal-binding</keyword>
<keyword evidence="2" id="KW-0378">Hydrolase</keyword>
<gene>
    <name evidence="2" type="ORF">DW016_14500</name>
</gene>
<dbReference type="InterPro" id="IPR052170">
    <property type="entry name" value="M29_Exopeptidase"/>
</dbReference>
<keyword evidence="2" id="KW-0645">Protease</keyword>
<sequence>MMKERYALAKERVGGILTEETVKEPYRDYFQKTAAFLLMLAEVQEKIQGRDWGSLDPEELNEENEKLYQDILPERYGTSYGNPAFAKETLGGTFGPFLSALYSELRGGIVYAFEEQVEFLTILNELFIEVYNSFEQEEPQYQTVRDIFYWYAIDYCEVFAAHRVLEQIDPKCSFAMDIICGSDLSDPKYLYRYGEYISKNEIETAKFIGELPEETVRMMADVYTEGFRKGFVLGNKDLTKKSTVNIRFKLGFERVVKQAIENFQSMGLAPTIYRSGASVLTKRGASRNGYFGGIPNKQFDYDHKDDQMLFLDKHYVERRLEVLKTVYEQNKELAAGFAGPAVMEVFGETPFAPRKKEEALALTKKQEELLLSFDGKASQISNTYMPGDERSFTIISYPVPEIGDQFREIFEEVIRINTLDSDLYLQVQQKMIDALDRGEAVRILGTGTNHTDLTVQLYRLNDPEKETIFENCVADVNIPVGEVFTSPVLQGTNGVLHVSRVYLNGLQYKDLEICFADGMISGYGCKNFADPNVCRDYVKENILFNHETLPLGEFAIGTNTTAYVAGRKYGIEEKYPILIAEKTGPHFAVGDTCYSYSEDTEVYNPDGKEIVARDNEVSILRKGHPEQAYMHCHTDITIPYDELGSITVLCADGNEIPILRDGRFVLPGTEVLNKAFDGLKS</sequence>
<dbReference type="PANTHER" id="PTHR34448:SF1">
    <property type="entry name" value="BLL6088 PROTEIN"/>
    <property type="match status" value="1"/>
</dbReference>
<evidence type="ECO:0000313" key="2">
    <source>
        <dbReference type="EMBL" id="RGE84901.1"/>
    </source>
</evidence>
<dbReference type="AlphaFoldDB" id="A0A3E3JYV0"/>
<dbReference type="Proteomes" id="UP000261080">
    <property type="component" value="Unassembled WGS sequence"/>
</dbReference>
<keyword evidence="3" id="KW-1185">Reference proteome</keyword>
<organism evidence="2 3">
    <name type="scientific">Sellimonas intestinalis</name>
    <dbReference type="NCBI Taxonomy" id="1653434"/>
    <lineage>
        <taxon>Bacteria</taxon>
        <taxon>Bacillati</taxon>
        <taxon>Bacillota</taxon>
        <taxon>Clostridia</taxon>
        <taxon>Lachnospirales</taxon>
        <taxon>Lachnospiraceae</taxon>
        <taxon>Sellimonas</taxon>
    </lineage>
</organism>
<accession>A0A3E3JYV0</accession>
<dbReference type="OrthoDB" id="9803993at2"/>
<dbReference type="Pfam" id="PF02073">
    <property type="entry name" value="Peptidase_M29"/>
    <property type="match status" value="1"/>
</dbReference>